<gene>
    <name evidence="4" type="ORF">P8C59_006743</name>
</gene>
<evidence type="ECO:0000313" key="4">
    <source>
        <dbReference type="EMBL" id="KAK2072386.1"/>
    </source>
</evidence>
<dbReference type="GO" id="GO:0016651">
    <property type="term" value="F:oxidoreductase activity, acting on NAD(P)H"/>
    <property type="evidence" value="ECO:0007669"/>
    <property type="project" value="InterPro"/>
</dbReference>
<dbReference type="PANTHER" id="PTHR45348">
    <property type="entry name" value="HYPOTHETICAL OXIDOREDUCTASE (EUROFUNG)"/>
    <property type="match status" value="1"/>
</dbReference>
<dbReference type="SUPFAM" id="SSF50129">
    <property type="entry name" value="GroES-like"/>
    <property type="match status" value="1"/>
</dbReference>
<accession>A0AAD9I7B5</accession>
<evidence type="ECO:0000313" key="5">
    <source>
        <dbReference type="Proteomes" id="UP001217918"/>
    </source>
</evidence>
<comment type="similarity">
    <text evidence="1">Belongs to the zinc-containing alcohol dehydrogenase family.</text>
</comment>
<organism evidence="4 5">
    <name type="scientific">Phyllachora maydis</name>
    <dbReference type="NCBI Taxonomy" id="1825666"/>
    <lineage>
        <taxon>Eukaryota</taxon>
        <taxon>Fungi</taxon>
        <taxon>Dikarya</taxon>
        <taxon>Ascomycota</taxon>
        <taxon>Pezizomycotina</taxon>
        <taxon>Sordariomycetes</taxon>
        <taxon>Sordariomycetidae</taxon>
        <taxon>Phyllachorales</taxon>
        <taxon>Phyllachoraceae</taxon>
        <taxon>Phyllachora</taxon>
    </lineage>
</organism>
<dbReference type="Proteomes" id="UP001217918">
    <property type="component" value="Unassembled WGS sequence"/>
</dbReference>
<feature type="domain" description="Alcohol dehydrogenase-like N-terminal" evidence="3">
    <location>
        <begin position="30"/>
        <end position="108"/>
    </location>
</feature>
<dbReference type="InterPro" id="IPR011032">
    <property type="entry name" value="GroES-like_sf"/>
</dbReference>
<dbReference type="Gene3D" id="3.90.180.10">
    <property type="entry name" value="Medium-chain alcohol dehydrogenases, catalytic domain"/>
    <property type="match status" value="1"/>
</dbReference>
<dbReference type="AlphaFoldDB" id="A0AAD9I7B5"/>
<evidence type="ECO:0000256" key="2">
    <source>
        <dbReference type="ARBA" id="ARBA00023002"/>
    </source>
</evidence>
<evidence type="ECO:0000256" key="1">
    <source>
        <dbReference type="ARBA" id="ARBA00008072"/>
    </source>
</evidence>
<proteinExistence type="inferred from homology"/>
<dbReference type="PANTHER" id="PTHR45348:SF2">
    <property type="entry name" value="ZINC-TYPE ALCOHOL DEHYDROGENASE-LIKE PROTEIN C2E1P3.01"/>
    <property type="match status" value="1"/>
</dbReference>
<dbReference type="InterPro" id="IPR047122">
    <property type="entry name" value="Trans-enoyl_RdTase-like"/>
</dbReference>
<name>A0AAD9I7B5_9PEZI</name>
<dbReference type="EMBL" id="JAQQPM010000006">
    <property type="protein sequence ID" value="KAK2072386.1"/>
    <property type="molecule type" value="Genomic_DNA"/>
</dbReference>
<protein>
    <recommendedName>
        <fullName evidence="3">Alcohol dehydrogenase-like N-terminal domain-containing protein</fullName>
    </recommendedName>
</protein>
<dbReference type="InterPro" id="IPR013154">
    <property type="entry name" value="ADH-like_N"/>
</dbReference>
<dbReference type="InterPro" id="IPR036291">
    <property type="entry name" value="NAD(P)-bd_dom_sf"/>
</dbReference>
<sequence>MSPPPEIKAITITGKNAASINMVPLSKLRDNYVLVRTTAVALNPTDWKHIAWGADNMIGARVGCYFAGVVEAVGPGVTKPFAPGDRVAGLVHGSNAVQHEDGAFAEYLSDPGQLERQAGRHSGRGHSHCALQLALPTTPLGRPEPLLIYGGSTATGVLGVQVAKLSGYRVATTCSRPNLAYLQSLGADAGGQKPRYRALLSLRGEDVATVQNAGAEYGYTLAYTCVGEPIWKGRDLPAKPEDLAFAKTFGEMAREMLAQGKVKPVRMDVNRGSMGLEGVLVWLQELKQGKVSGTKLVYAL</sequence>
<keyword evidence="2" id="KW-0560">Oxidoreductase</keyword>
<dbReference type="SUPFAM" id="SSF51735">
    <property type="entry name" value="NAD(P)-binding Rossmann-fold domains"/>
    <property type="match status" value="1"/>
</dbReference>
<dbReference type="Pfam" id="PF08240">
    <property type="entry name" value="ADH_N"/>
    <property type="match status" value="1"/>
</dbReference>
<dbReference type="Gene3D" id="3.40.50.720">
    <property type="entry name" value="NAD(P)-binding Rossmann-like Domain"/>
    <property type="match status" value="1"/>
</dbReference>
<reference evidence="4" key="1">
    <citation type="journal article" date="2023" name="Mol. Plant Microbe Interact.">
        <title>Elucidating the Obligate Nature and Biological Capacity of an Invasive Fungal Corn Pathogen.</title>
        <authorList>
            <person name="MacCready J.S."/>
            <person name="Roggenkamp E.M."/>
            <person name="Gdanetz K."/>
            <person name="Chilvers M.I."/>
        </authorList>
    </citation>
    <scope>NUCLEOTIDE SEQUENCE</scope>
    <source>
        <strain evidence="4">PM02</strain>
    </source>
</reference>
<dbReference type="CDD" id="cd08249">
    <property type="entry name" value="enoyl_reductase_like"/>
    <property type="match status" value="1"/>
</dbReference>
<keyword evidence="5" id="KW-1185">Reference proteome</keyword>
<comment type="caution">
    <text evidence="4">The sequence shown here is derived from an EMBL/GenBank/DDBJ whole genome shotgun (WGS) entry which is preliminary data.</text>
</comment>
<evidence type="ECO:0000259" key="3">
    <source>
        <dbReference type="Pfam" id="PF08240"/>
    </source>
</evidence>